<keyword evidence="2" id="KW-0812">Transmembrane</keyword>
<feature type="transmembrane region" description="Helical" evidence="2">
    <location>
        <begin position="309"/>
        <end position="329"/>
    </location>
</feature>
<feature type="transmembrane region" description="Helical" evidence="2">
    <location>
        <begin position="67"/>
        <end position="88"/>
    </location>
</feature>
<accession>A0ABV9XVS6</accession>
<feature type="transmembrane region" description="Helical" evidence="2">
    <location>
        <begin position="222"/>
        <end position="243"/>
    </location>
</feature>
<feature type="transmembrane region" description="Helical" evidence="2">
    <location>
        <begin position="463"/>
        <end position="480"/>
    </location>
</feature>
<feature type="transmembrane region" description="Helical" evidence="2">
    <location>
        <begin position="375"/>
        <end position="392"/>
    </location>
</feature>
<evidence type="ECO:0000256" key="1">
    <source>
        <dbReference type="SAM" id="MobiDB-lite"/>
    </source>
</evidence>
<name>A0ABV9XVS6_9PSEU</name>
<feature type="transmembrane region" description="Helical" evidence="2">
    <location>
        <begin position="94"/>
        <end position="111"/>
    </location>
</feature>
<keyword evidence="2" id="KW-0472">Membrane</keyword>
<feature type="transmembrane region" description="Helical" evidence="2">
    <location>
        <begin position="171"/>
        <end position="192"/>
    </location>
</feature>
<feature type="region of interest" description="Disordered" evidence="1">
    <location>
        <begin position="1"/>
        <end position="26"/>
    </location>
</feature>
<feature type="transmembrane region" description="Helical" evidence="2">
    <location>
        <begin position="404"/>
        <end position="421"/>
    </location>
</feature>
<sequence length="641" mass="67940">MTHLATAPGRDPGATADPGGAEVDPPRSALVARTTSWPVVIAAAATGTLVVGLSYRLSAAGDSPSRYYATFWAGVLLALVPLTVRIATGDRGRAAWGVALLGVLTYVPKLLRNPAAPAYHDEYAHWREAVDVLSSGSLLPPNAVIPIVQFYPGTSGLTAVVQRLTGLPVWTSGQLVVFTAHVLALFAVFVIAQVHLRSPTAGALGAVIYALNPSKMYFDSQYAYEGLAVALFLWALALAGLAARAHGRPRTAATAAAVLCGAGCVVTHHLSTLFLLLLLFLVAIATSIRARTAGRRRDTRPPDEGEARTWWIVFGSTAVTTAAWLGLVARPTLTYLSPYFGGAVGELSGVLKRQGTGRAVLTATAQPLWERGATALAPVVVGLGCLTALLVLRRAHRAWRADTLALMAFGLLYLPSVLFLLTPSGAEGTRRSWAFTYVGIALIGAFLVVHARGRIPVWRSPPVLLLLFAVVLIGNVGAGLNDQYRFPKPFTWGSDTNSASAEARTVAEQLAAAAGDVRVVTDRFTGLQVAAYGGLDLAAPSVGFPAWGLTQTPGDPDVPLVQSLVTSRFDYLVVDIRMAHEPAYNGNNYGPEDPLAGRVTPIERLDRLDRVPWASRIITTEHLRVYRLDLGRLGAPVASGP</sequence>
<evidence type="ECO:0008006" key="5">
    <source>
        <dbReference type="Google" id="ProtNLM"/>
    </source>
</evidence>
<keyword evidence="4" id="KW-1185">Reference proteome</keyword>
<dbReference type="Proteomes" id="UP001595833">
    <property type="component" value="Unassembled WGS sequence"/>
</dbReference>
<evidence type="ECO:0000256" key="2">
    <source>
        <dbReference type="SAM" id="Phobius"/>
    </source>
</evidence>
<evidence type="ECO:0000313" key="3">
    <source>
        <dbReference type="EMBL" id="MFC5053547.1"/>
    </source>
</evidence>
<keyword evidence="2" id="KW-1133">Transmembrane helix</keyword>
<dbReference type="RefSeq" id="WP_344039505.1">
    <property type="nucleotide sequence ID" value="NZ_BAAAKE010000016.1"/>
</dbReference>
<dbReference type="EMBL" id="JBHSJB010000006">
    <property type="protein sequence ID" value="MFC5053547.1"/>
    <property type="molecule type" value="Genomic_DNA"/>
</dbReference>
<proteinExistence type="predicted"/>
<gene>
    <name evidence="3" type="ORF">ACFPFM_07225</name>
</gene>
<evidence type="ECO:0000313" key="4">
    <source>
        <dbReference type="Proteomes" id="UP001595833"/>
    </source>
</evidence>
<feature type="transmembrane region" description="Helical" evidence="2">
    <location>
        <begin position="35"/>
        <end position="55"/>
    </location>
</feature>
<reference evidence="4" key="1">
    <citation type="journal article" date="2019" name="Int. J. Syst. Evol. Microbiol.">
        <title>The Global Catalogue of Microorganisms (GCM) 10K type strain sequencing project: providing services to taxonomists for standard genome sequencing and annotation.</title>
        <authorList>
            <consortium name="The Broad Institute Genomics Platform"/>
            <consortium name="The Broad Institute Genome Sequencing Center for Infectious Disease"/>
            <person name="Wu L."/>
            <person name="Ma J."/>
        </authorList>
    </citation>
    <scope>NUCLEOTIDE SEQUENCE [LARGE SCALE GENOMIC DNA]</scope>
    <source>
        <strain evidence="4">KCTC 12848</strain>
    </source>
</reference>
<feature type="transmembrane region" description="Helical" evidence="2">
    <location>
        <begin position="255"/>
        <end position="288"/>
    </location>
</feature>
<feature type="transmembrane region" description="Helical" evidence="2">
    <location>
        <begin position="433"/>
        <end position="451"/>
    </location>
</feature>
<comment type="caution">
    <text evidence="3">The sequence shown here is derived from an EMBL/GenBank/DDBJ whole genome shotgun (WGS) entry which is preliminary data.</text>
</comment>
<organism evidence="3 4">
    <name type="scientific">Saccharothrix xinjiangensis</name>
    <dbReference type="NCBI Taxonomy" id="204798"/>
    <lineage>
        <taxon>Bacteria</taxon>
        <taxon>Bacillati</taxon>
        <taxon>Actinomycetota</taxon>
        <taxon>Actinomycetes</taxon>
        <taxon>Pseudonocardiales</taxon>
        <taxon>Pseudonocardiaceae</taxon>
        <taxon>Saccharothrix</taxon>
    </lineage>
</organism>
<protein>
    <recommendedName>
        <fullName evidence="5">Dolichyl-phosphate-mannose-protein mannosyltransferase</fullName>
    </recommendedName>
</protein>